<evidence type="ECO:0000313" key="1">
    <source>
        <dbReference type="EMBL" id="MPN13129.1"/>
    </source>
</evidence>
<dbReference type="AlphaFoldDB" id="A0A645FIF7"/>
<name>A0A645FIF7_9ZZZZ</name>
<protein>
    <submittedName>
        <fullName evidence="1">Uncharacterized protein</fullName>
    </submittedName>
</protein>
<reference evidence="1" key="1">
    <citation type="submission" date="2019-08" db="EMBL/GenBank/DDBJ databases">
        <authorList>
            <person name="Kucharzyk K."/>
            <person name="Murdoch R.W."/>
            <person name="Higgins S."/>
            <person name="Loffler F."/>
        </authorList>
    </citation>
    <scope>NUCLEOTIDE SEQUENCE</scope>
</reference>
<accession>A0A645FIF7</accession>
<proteinExistence type="predicted"/>
<dbReference type="EMBL" id="VSSQ01059590">
    <property type="protein sequence ID" value="MPN13129.1"/>
    <property type="molecule type" value="Genomic_DNA"/>
</dbReference>
<organism evidence="1">
    <name type="scientific">bioreactor metagenome</name>
    <dbReference type="NCBI Taxonomy" id="1076179"/>
    <lineage>
        <taxon>unclassified sequences</taxon>
        <taxon>metagenomes</taxon>
        <taxon>ecological metagenomes</taxon>
    </lineage>
</organism>
<comment type="caution">
    <text evidence="1">The sequence shown here is derived from an EMBL/GenBank/DDBJ whole genome shotgun (WGS) entry which is preliminary data.</text>
</comment>
<gene>
    <name evidence="1" type="ORF">SDC9_160449</name>
</gene>
<sequence length="57" mass="6129">MIHRQRAQAAQLLAAARAPGTAVQAVGHDVAVTGVLVAHRAIDHHHPTMQVGNRRHQ</sequence>